<dbReference type="PANTHER" id="PTHR42850">
    <property type="entry name" value="METALLOPHOSPHOESTERASE"/>
    <property type="match status" value="1"/>
</dbReference>
<dbReference type="OMA" id="WLDTCPV"/>
<dbReference type="InterPro" id="IPR050126">
    <property type="entry name" value="Ap4A_hydrolase"/>
</dbReference>
<accession>A0A0U1LW49</accession>
<dbReference type="Proteomes" id="UP000054383">
    <property type="component" value="Unassembled WGS sequence"/>
</dbReference>
<protein>
    <recommendedName>
        <fullName evidence="3">Calcineurin-like phosphoesterase domain-containing protein</fullName>
    </recommendedName>
</protein>
<gene>
    <name evidence="4" type="ORF">PISL3812_04654</name>
</gene>
<keyword evidence="2" id="KW-0812">Transmembrane</keyword>
<dbReference type="Gene3D" id="3.60.21.10">
    <property type="match status" value="1"/>
</dbReference>
<evidence type="ECO:0000256" key="1">
    <source>
        <dbReference type="SAM" id="MobiDB-lite"/>
    </source>
</evidence>
<dbReference type="GO" id="GO:0006798">
    <property type="term" value="P:polyphosphate catabolic process"/>
    <property type="evidence" value="ECO:0007669"/>
    <property type="project" value="TreeGrafter"/>
</dbReference>
<keyword evidence="5" id="KW-1185">Reference proteome</keyword>
<feature type="domain" description="Calcineurin-like phosphoesterase" evidence="3">
    <location>
        <begin position="185"/>
        <end position="393"/>
    </location>
</feature>
<feature type="transmembrane region" description="Helical" evidence="2">
    <location>
        <begin position="103"/>
        <end position="121"/>
    </location>
</feature>
<keyword evidence="2" id="KW-0472">Membrane</keyword>
<evidence type="ECO:0000313" key="4">
    <source>
        <dbReference type="EMBL" id="CRG87634.1"/>
    </source>
</evidence>
<name>A0A0U1LW49_TALIS</name>
<dbReference type="STRING" id="28573.A0A0U1LW49"/>
<proteinExistence type="predicted"/>
<organism evidence="4 5">
    <name type="scientific">Talaromyces islandicus</name>
    <name type="common">Penicillium islandicum</name>
    <dbReference type="NCBI Taxonomy" id="28573"/>
    <lineage>
        <taxon>Eukaryota</taxon>
        <taxon>Fungi</taxon>
        <taxon>Dikarya</taxon>
        <taxon>Ascomycota</taxon>
        <taxon>Pezizomycotina</taxon>
        <taxon>Eurotiomycetes</taxon>
        <taxon>Eurotiomycetidae</taxon>
        <taxon>Eurotiales</taxon>
        <taxon>Trichocomaceae</taxon>
        <taxon>Talaromyces</taxon>
        <taxon>Talaromyces sect. Islandici</taxon>
    </lineage>
</organism>
<evidence type="ECO:0000256" key="2">
    <source>
        <dbReference type="SAM" id="Phobius"/>
    </source>
</evidence>
<sequence>MADEKQPFKIDTQHYPALNVNADNLAVSDDDEMKTPQRDGRTPFFQSFPRSLSQRPLIDYVKDNWGSSRSRPRAGSVSASRSPPDNAFRFFLSMISAPKFRRYVLVYFVLVLSFYIGWSSFLQPVLEERAGLVRALDLETMKKVGGWFGTNTRPVFANVVPMRSLDPGLLPASKQGDSSDVQQRRLVFVGDVHGCKDELERLLKKVSFDGEAGDHLIFTGDMVHKGPDSSGVVDLARGLKASCVRGNHEDRILLLRSQMKNDDTFSHPENDFNPNDASQRKVARELSDEQASWLQDCPVILKVGQISGIGDVLVVHGGLVPGVGLERQDLSSVMTMRTIDLDTHVPSASKKDGVAWFKLYNKYQELLLKHIENSVDGVYGALSRTTTIIYGHDAAKSLNIQKYTKGLDSGCVYGHKLSALVIGNDGKQDVVQVGCKKYAKS</sequence>
<dbReference type="OrthoDB" id="10267127at2759"/>
<evidence type="ECO:0000259" key="3">
    <source>
        <dbReference type="Pfam" id="PF00149"/>
    </source>
</evidence>
<dbReference type="CDD" id="cd00144">
    <property type="entry name" value="MPP_PPP_family"/>
    <property type="match status" value="1"/>
</dbReference>
<feature type="region of interest" description="Disordered" evidence="1">
    <location>
        <begin position="63"/>
        <end position="82"/>
    </location>
</feature>
<dbReference type="AlphaFoldDB" id="A0A0U1LW49"/>
<dbReference type="InterPro" id="IPR029052">
    <property type="entry name" value="Metallo-depent_PP-like"/>
</dbReference>
<dbReference type="EMBL" id="CVMT01000003">
    <property type="protein sequence ID" value="CRG87634.1"/>
    <property type="molecule type" value="Genomic_DNA"/>
</dbReference>
<dbReference type="GO" id="GO:0016791">
    <property type="term" value="F:phosphatase activity"/>
    <property type="evidence" value="ECO:0007669"/>
    <property type="project" value="TreeGrafter"/>
</dbReference>
<dbReference type="GO" id="GO:0005737">
    <property type="term" value="C:cytoplasm"/>
    <property type="evidence" value="ECO:0007669"/>
    <property type="project" value="TreeGrafter"/>
</dbReference>
<dbReference type="InterPro" id="IPR004843">
    <property type="entry name" value="Calcineurin-like_PHP"/>
</dbReference>
<dbReference type="Pfam" id="PF00149">
    <property type="entry name" value="Metallophos"/>
    <property type="match status" value="1"/>
</dbReference>
<dbReference type="SUPFAM" id="SSF56300">
    <property type="entry name" value="Metallo-dependent phosphatases"/>
    <property type="match status" value="1"/>
</dbReference>
<keyword evidence="2" id="KW-1133">Transmembrane helix</keyword>
<evidence type="ECO:0000313" key="5">
    <source>
        <dbReference type="Proteomes" id="UP000054383"/>
    </source>
</evidence>
<dbReference type="PANTHER" id="PTHR42850:SF4">
    <property type="entry name" value="ZINC-DEPENDENT ENDOPOLYPHOSPHATASE"/>
    <property type="match status" value="1"/>
</dbReference>
<dbReference type="GO" id="GO:0000298">
    <property type="term" value="F:endopolyphosphatase activity"/>
    <property type="evidence" value="ECO:0007669"/>
    <property type="project" value="TreeGrafter"/>
</dbReference>
<reference evidence="4 5" key="1">
    <citation type="submission" date="2015-04" db="EMBL/GenBank/DDBJ databases">
        <authorList>
            <person name="Syromyatnikov M.Y."/>
            <person name="Popov V.N."/>
        </authorList>
    </citation>
    <scope>NUCLEOTIDE SEQUENCE [LARGE SCALE GENOMIC DNA]</scope>
    <source>
        <strain evidence="4">WF-38-12</strain>
    </source>
</reference>